<evidence type="ECO:0000313" key="9">
    <source>
        <dbReference type="Proteomes" id="UP000813385"/>
    </source>
</evidence>
<reference evidence="8" key="1">
    <citation type="journal article" date="2021" name="Nat. Commun.">
        <title>Genetic determinants of endophytism in the Arabidopsis root mycobiome.</title>
        <authorList>
            <person name="Mesny F."/>
            <person name="Miyauchi S."/>
            <person name="Thiergart T."/>
            <person name="Pickel B."/>
            <person name="Atanasova L."/>
            <person name="Karlsson M."/>
            <person name="Huettel B."/>
            <person name="Barry K.W."/>
            <person name="Haridas S."/>
            <person name="Chen C."/>
            <person name="Bauer D."/>
            <person name="Andreopoulos W."/>
            <person name="Pangilinan J."/>
            <person name="LaButti K."/>
            <person name="Riley R."/>
            <person name="Lipzen A."/>
            <person name="Clum A."/>
            <person name="Drula E."/>
            <person name="Henrissat B."/>
            <person name="Kohler A."/>
            <person name="Grigoriev I.V."/>
            <person name="Martin F.M."/>
            <person name="Hacquard S."/>
        </authorList>
    </citation>
    <scope>NUCLEOTIDE SEQUENCE</scope>
    <source>
        <strain evidence="8">MPI-CAGE-AT-0016</strain>
    </source>
</reference>
<keyword evidence="6" id="KW-0285">Flavoprotein</keyword>
<keyword evidence="3 6" id="KW-0560">Oxidoreductase</keyword>
<comment type="cofactor">
    <cofactor evidence="1 6">
        <name>FAD</name>
        <dbReference type="ChEBI" id="CHEBI:57692"/>
    </cofactor>
</comment>
<dbReference type="PRINTS" id="PR00757">
    <property type="entry name" value="AMINEOXDASEF"/>
</dbReference>
<feature type="binding site" evidence="5">
    <location>
        <position position="240"/>
    </location>
    <ligand>
        <name>FAD</name>
        <dbReference type="ChEBI" id="CHEBI:57692"/>
    </ligand>
</feature>
<dbReference type="EC" id="1.4.3.-" evidence="6"/>
<dbReference type="PANTHER" id="PTHR43563">
    <property type="entry name" value="AMINE OXIDASE"/>
    <property type="match status" value="1"/>
</dbReference>
<evidence type="ECO:0000313" key="8">
    <source>
        <dbReference type="EMBL" id="KAH7367837.1"/>
    </source>
</evidence>
<dbReference type="AlphaFoldDB" id="A0A8K0TRA1"/>
<dbReference type="GO" id="GO:0097621">
    <property type="term" value="F:monoamine oxidase activity"/>
    <property type="evidence" value="ECO:0007669"/>
    <property type="project" value="UniProtKB-EC"/>
</dbReference>
<evidence type="ECO:0000256" key="3">
    <source>
        <dbReference type="ARBA" id="ARBA00023002"/>
    </source>
</evidence>
<evidence type="ECO:0000256" key="4">
    <source>
        <dbReference type="ARBA" id="ARBA00048448"/>
    </source>
</evidence>
<keyword evidence="9" id="KW-1185">Reference proteome</keyword>
<evidence type="ECO:0000256" key="2">
    <source>
        <dbReference type="ARBA" id="ARBA00005995"/>
    </source>
</evidence>
<dbReference type="Pfam" id="PF01593">
    <property type="entry name" value="Amino_oxidase"/>
    <property type="match status" value="1"/>
</dbReference>
<dbReference type="Gene3D" id="3.50.50.60">
    <property type="entry name" value="FAD/NAD(P)-binding domain"/>
    <property type="match status" value="1"/>
</dbReference>
<feature type="binding site" evidence="5">
    <location>
        <begin position="34"/>
        <end position="35"/>
    </location>
    <ligand>
        <name>FAD</name>
        <dbReference type="ChEBI" id="CHEBI:57692"/>
    </ligand>
</feature>
<dbReference type="EMBL" id="JAGPXD010000002">
    <property type="protein sequence ID" value="KAH7367837.1"/>
    <property type="molecule type" value="Genomic_DNA"/>
</dbReference>
<comment type="caution">
    <text evidence="8">The sequence shown here is derived from an EMBL/GenBank/DDBJ whole genome shotgun (WGS) entry which is preliminary data.</text>
</comment>
<dbReference type="InterPro" id="IPR050703">
    <property type="entry name" value="Flavin_MAO"/>
</dbReference>
<dbReference type="SUPFAM" id="SSF51905">
    <property type="entry name" value="FAD/NAD(P)-binding domain"/>
    <property type="match status" value="1"/>
</dbReference>
<dbReference type="Proteomes" id="UP000813385">
    <property type="component" value="Unassembled WGS sequence"/>
</dbReference>
<protein>
    <recommendedName>
        <fullName evidence="6">Amine oxidase</fullName>
        <ecNumber evidence="6">1.4.3.-</ecNumber>
    </recommendedName>
</protein>
<evidence type="ECO:0000256" key="5">
    <source>
        <dbReference type="PIRSR" id="PIRSR601613-1"/>
    </source>
</evidence>
<evidence type="ECO:0000256" key="6">
    <source>
        <dbReference type="RuleBase" id="RU362067"/>
    </source>
</evidence>
<feature type="binding site" evidence="5">
    <location>
        <position position="430"/>
    </location>
    <ligand>
        <name>FAD</name>
        <dbReference type="ChEBI" id="CHEBI:57692"/>
    </ligand>
</feature>
<dbReference type="PANTHER" id="PTHR43563:SF14">
    <property type="entry name" value="AMINE OXIDASE"/>
    <property type="match status" value="1"/>
</dbReference>
<accession>A0A8K0TRA1</accession>
<dbReference type="Gene3D" id="1.10.405.10">
    <property type="entry name" value="Guanine Nucleotide Dissociation Inhibitor, domain 1"/>
    <property type="match status" value="1"/>
</dbReference>
<evidence type="ECO:0000256" key="1">
    <source>
        <dbReference type="ARBA" id="ARBA00001974"/>
    </source>
</evidence>
<dbReference type="InterPro" id="IPR036188">
    <property type="entry name" value="FAD/NAD-bd_sf"/>
</dbReference>
<dbReference type="InterPro" id="IPR002937">
    <property type="entry name" value="Amino_oxidase"/>
</dbReference>
<feature type="domain" description="Amine oxidase" evidence="7">
    <location>
        <begin position="14"/>
        <end position="454"/>
    </location>
</feature>
<evidence type="ECO:0000259" key="7">
    <source>
        <dbReference type="Pfam" id="PF01593"/>
    </source>
</evidence>
<comment type="similarity">
    <text evidence="2 6">Belongs to the flavin monoamine oxidase family.</text>
</comment>
<organism evidence="8 9">
    <name type="scientific">Plectosphaerella cucumerina</name>
    <dbReference type="NCBI Taxonomy" id="40658"/>
    <lineage>
        <taxon>Eukaryota</taxon>
        <taxon>Fungi</taxon>
        <taxon>Dikarya</taxon>
        <taxon>Ascomycota</taxon>
        <taxon>Pezizomycotina</taxon>
        <taxon>Sordariomycetes</taxon>
        <taxon>Hypocreomycetidae</taxon>
        <taxon>Glomerellales</taxon>
        <taxon>Plectosphaerellaceae</taxon>
        <taxon>Plectosphaerella</taxon>
    </lineage>
</organism>
<keyword evidence="6" id="KW-0274">FAD</keyword>
<dbReference type="InterPro" id="IPR001613">
    <property type="entry name" value="Flavin_amine_oxidase"/>
</dbReference>
<comment type="catalytic activity">
    <reaction evidence="4">
        <text>a secondary aliphatic amine + O2 + H2O = a primary amine + an aldehyde + H2O2</text>
        <dbReference type="Rhea" id="RHEA:26414"/>
        <dbReference type="ChEBI" id="CHEBI:15377"/>
        <dbReference type="ChEBI" id="CHEBI:15379"/>
        <dbReference type="ChEBI" id="CHEBI:16240"/>
        <dbReference type="ChEBI" id="CHEBI:17478"/>
        <dbReference type="ChEBI" id="CHEBI:58855"/>
        <dbReference type="ChEBI" id="CHEBI:65296"/>
        <dbReference type="EC" id="1.4.3.4"/>
    </reaction>
</comment>
<dbReference type="SUPFAM" id="SSF54373">
    <property type="entry name" value="FAD-linked reductases, C-terminal domain"/>
    <property type="match status" value="1"/>
</dbReference>
<dbReference type="OrthoDB" id="5046242at2759"/>
<proteinExistence type="inferred from homology"/>
<name>A0A8K0TRA1_9PEZI</name>
<gene>
    <name evidence="8" type="ORF">B0T11DRAFT_326072</name>
</gene>
<sequence>MLFTPQVVIVGAGLSGLRAASQIRDAGLSYVVVEAMNRPGGKVLSASVSVNGSEDAACELGAAWINDSSQSKIYELALEYGIDLVKQPVQGLSLEEDASGISSGPHGSLPSLTEEEQAEFIDISLLLDLLVSLVNIQASHLTPGADWLDSMTAFEFADKIWKSSELTNRLVNVISRAILGVESGEVSALFFLDYLKSGGGLGNITSDLKDGAQYLRAAQGFQTIADGMAADLEVHLSSPVTRIVQTDEGVAIHTGNNVTCNTQKVIFSAPTALYHLVDFEPALPAAKQKLSNATVLGYYSKTILIFDEPWWRDANLTGFFTSEGPIAFTRDTSAGGQNSITCSHVGEPGRQWSRLHAGERREAVLVQFRRAFGEFVDEVPEPVQVLEKEWTKDPWARGAPSPVMPPGILTSDAGLSLREPFGHVHFVGTETAFEWKGYLEGAVRAGDRGAKEVIEKLESCKQRS</sequence>
<dbReference type="Gene3D" id="3.90.660.10">
    <property type="match status" value="1"/>
</dbReference>
<feature type="binding site" evidence="5">
    <location>
        <position position="15"/>
    </location>
    <ligand>
        <name>FAD</name>
        <dbReference type="ChEBI" id="CHEBI:57692"/>
    </ligand>
</feature>